<evidence type="ECO:0000313" key="3">
    <source>
        <dbReference type="Proteomes" id="UP000516738"/>
    </source>
</evidence>
<sequence length="215" mass="24178">MTDPITEGIDPDTLNRYETLVEEIMSEFDENELEKANELVKRYERRVTDVDAFIVRENYAELISPLPPQFAAKDEQMRILSDWFLKLFQTLENDKGHTIGGGPLRVEDECPLWGFQLTMTQGLVPIGHKGIQELTTMLAEKGWDEDIAVRASVFASENFVVMEFLKSRLNALVGPTADFLSLGDVIGLLVAAVRANGGDMLQVNKDDNQGDEKRD</sequence>
<accession>A0A7L7SIH0</accession>
<keyword evidence="1" id="KW-0175">Coiled coil</keyword>
<dbReference type="EMBL" id="MT771345">
    <property type="protein sequence ID" value="QOC56222.1"/>
    <property type="molecule type" value="Genomic_DNA"/>
</dbReference>
<proteinExistence type="predicted"/>
<name>A0A7L7SIH0_9CAUD</name>
<gene>
    <name evidence="2" type="primary">77</name>
    <name evidence="2" type="ORF">SEA_SIENNA_77</name>
</gene>
<organism evidence="2 3">
    <name type="scientific">Gordonia phage Sienna</name>
    <dbReference type="NCBI Taxonomy" id="2759396"/>
    <lineage>
        <taxon>Viruses</taxon>
        <taxon>Duplodnaviria</taxon>
        <taxon>Heunggongvirae</taxon>
        <taxon>Uroviricota</taxon>
        <taxon>Caudoviricetes</taxon>
        <taxon>Terapinvirus</taxon>
        <taxon>Terapinvirus terapin</taxon>
    </lineage>
</organism>
<reference evidence="2 3" key="1">
    <citation type="submission" date="2020-07" db="EMBL/GenBank/DDBJ databases">
        <authorList>
            <person name="Bortz R.L."/>
            <person name="Azar A."/>
            <person name="Bigley D.P."/>
            <person name="Brower T.S."/>
            <person name="Grinkewitz S."/>
            <person name="Hileman B.A."/>
            <person name="Kistler A."/>
            <person name="Lapat C.L."/>
            <person name="Murphey C.P."/>
            <person name="Rahman A."/>
            <person name="Strauss J.R."/>
            <person name="Taylor J.L."/>
            <person name="Butela K.A."/>
            <person name="Garlena R.A."/>
            <person name="Russell D.A."/>
            <person name="Pope W.H."/>
            <person name="Jacobs-Sera D."/>
            <person name="Hatfull G.F."/>
        </authorList>
    </citation>
    <scope>NUCLEOTIDE SEQUENCE [LARGE SCALE GENOMIC DNA]</scope>
</reference>
<evidence type="ECO:0000313" key="2">
    <source>
        <dbReference type="EMBL" id="QOC56222.1"/>
    </source>
</evidence>
<evidence type="ECO:0000256" key="1">
    <source>
        <dbReference type="SAM" id="Coils"/>
    </source>
</evidence>
<feature type="coiled-coil region" evidence="1">
    <location>
        <begin position="14"/>
        <end position="46"/>
    </location>
</feature>
<protein>
    <submittedName>
        <fullName evidence="2">Uncharacterized protein</fullName>
    </submittedName>
</protein>
<dbReference type="Proteomes" id="UP000516738">
    <property type="component" value="Segment"/>
</dbReference>